<organism evidence="2">
    <name type="scientific">Caenorhabditis remanei</name>
    <name type="common">Caenorhabditis vulgaris</name>
    <dbReference type="NCBI Taxonomy" id="31234"/>
    <lineage>
        <taxon>Eukaryota</taxon>
        <taxon>Metazoa</taxon>
        <taxon>Ecdysozoa</taxon>
        <taxon>Nematoda</taxon>
        <taxon>Chromadorea</taxon>
        <taxon>Rhabditida</taxon>
        <taxon>Rhabditina</taxon>
        <taxon>Rhabditomorpha</taxon>
        <taxon>Rhabditoidea</taxon>
        <taxon>Rhabditidae</taxon>
        <taxon>Peloderinae</taxon>
        <taxon>Caenorhabditis</taxon>
    </lineage>
</organism>
<accession>E3LGM0</accession>
<dbReference type="OrthoDB" id="5789810at2759"/>
<sequence length="108" mass="12143">MLTATAPTVVPEEQYGEVKGKLRSLAILKKHPRAFLPELEMFLKAVEMIYSTAETLRQSAATKENTEQIKALMLRSSCYEDILVRVVLGGEKLVDVLGKNSKYRKNCI</sequence>
<dbReference type="AlphaFoldDB" id="E3LGM0"/>
<dbReference type="RefSeq" id="XP_003116981.2">
    <property type="nucleotide sequence ID" value="XM_003116933.2"/>
</dbReference>
<name>E3LGM0_CAERE</name>
<reference evidence="1" key="1">
    <citation type="submission" date="2007-07" db="EMBL/GenBank/DDBJ databases">
        <title>PCAP assembly of the Caenorhabditis remanei genome.</title>
        <authorList>
            <consortium name="The Caenorhabditis remanei Sequencing Consortium"/>
            <person name="Wilson R.K."/>
        </authorList>
    </citation>
    <scope>NUCLEOTIDE SEQUENCE [LARGE SCALE GENOMIC DNA]</scope>
    <source>
        <strain evidence="1">PB4641</strain>
    </source>
</reference>
<dbReference type="InParanoid" id="E3LGM0"/>
<dbReference type="EMBL" id="DS268408">
    <property type="protein sequence ID" value="EFO85847.1"/>
    <property type="molecule type" value="Genomic_DNA"/>
</dbReference>
<evidence type="ECO:0000313" key="2">
    <source>
        <dbReference type="Proteomes" id="UP000008281"/>
    </source>
</evidence>
<evidence type="ECO:0000313" key="1">
    <source>
        <dbReference type="EMBL" id="EFO85847.1"/>
    </source>
</evidence>
<dbReference type="KEGG" id="crq:GCK72_005017"/>
<dbReference type="CTD" id="9821898"/>
<dbReference type="HOGENOM" id="CLU_160208_1_0_1"/>
<dbReference type="GeneID" id="9821898"/>
<proteinExistence type="predicted"/>
<gene>
    <name evidence="1" type="ORF">CRE_01586</name>
</gene>
<dbReference type="Proteomes" id="UP000008281">
    <property type="component" value="Unassembled WGS sequence"/>
</dbReference>
<keyword evidence="2" id="KW-1185">Reference proteome</keyword>
<protein>
    <submittedName>
        <fullName evidence="1">Uncharacterized protein</fullName>
    </submittedName>
</protein>